<dbReference type="OrthoDB" id="4571398at2"/>
<gene>
    <name evidence="2" type="ORF">ESP57_06545</name>
</gene>
<dbReference type="Proteomes" id="UP000292935">
    <property type="component" value="Unassembled WGS sequence"/>
</dbReference>
<dbReference type="RefSeq" id="WP_129230989.1">
    <property type="nucleotide sequence ID" value="NZ_SDPO01000002.1"/>
</dbReference>
<sequence>MAIDESRAWALTTLGPDGVLVREQIPVIIRDCHEKMANAQVEADMKHSGPYGYIWRRCLDEFSSVLGRLPSAELITVPRSGYKLVSFNGVVLFPWRFARERSVDVGARPFAVSGARVSLFTENRGSSDARLDIAFDHPELTEEEHAHLDAEGRALTAALASHSRVVVVPYASNPAALHSVEWGEATLGSDGCLAFESLESLLDSGDGSLVDVNQVDESFSDGPIPRPQLGVKGEVERGEAHGRP</sequence>
<accession>A0A4V1QSJ9</accession>
<evidence type="ECO:0000313" key="2">
    <source>
        <dbReference type="EMBL" id="RXZ48653.1"/>
    </source>
</evidence>
<protein>
    <submittedName>
        <fullName evidence="2">Uncharacterized protein</fullName>
    </submittedName>
</protein>
<dbReference type="EMBL" id="SDPO01000002">
    <property type="protein sequence ID" value="RXZ48653.1"/>
    <property type="molecule type" value="Genomic_DNA"/>
</dbReference>
<evidence type="ECO:0000313" key="3">
    <source>
        <dbReference type="Proteomes" id="UP000292935"/>
    </source>
</evidence>
<proteinExistence type="predicted"/>
<dbReference type="AlphaFoldDB" id="A0A4V1QSJ9"/>
<reference evidence="2 3" key="1">
    <citation type="submission" date="2019-01" db="EMBL/GenBank/DDBJ databases">
        <authorList>
            <person name="Li J."/>
        </authorList>
    </citation>
    <scope>NUCLEOTIDE SEQUENCE [LARGE SCALE GENOMIC DNA]</scope>
    <source>
        <strain evidence="2 3">CCUG 35506</strain>
    </source>
</reference>
<evidence type="ECO:0000256" key="1">
    <source>
        <dbReference type="SAM" id="MobiDB-lite"/>
    </source>
</evidence>
<feature type="compositionally biased region" description="Basic and acidic residues" evidence="1">
    <location>
        <begin position="233"/>
        <end position="244"/>
    </location>
</feature>
<name>A0A4V1QSJ9_9MICO</name>
<comment type="caution">
    <text evidence="2">The sequence shown here is derived from an EMBL/GenBank/DDBJ whole genome shotgun (WGS) entry which is preliminary data.</text>
</comment>
<organism evidence="2 3">
    <name type="scientific">Agromyces fucosus</name>
    <dbReference type="NCBI Taxonomy" id="41985"/>
    <lineage>
        <taxon>Bacteria</taxon>
        <taxon>Bacillati</taxon>
        <taxon>Actinomycetota</taxon>
        <taxon>Actinomycetes</taxon>
        <taxon>Micrococcales</taxon>
        <taxon>Microbacteriaceae</taxon>
        <taxon>Agromyces</taxon>
    </lineage>
</organism>
<keyword evidence="3" id="KW-1185">Reference proteome</keyword>
<feature type="region of interest" description="Disordered" evidence="1">
    <location>
        <begin position="216"/>
        <end position="244"/>
    </location>
</feature>